<gene>
    <name evidence="3" type="ORF">GOQ30_01165</name>
</gene>
<dbReference type="Proteomes" id="UP000431264">
    <property type="component" value="Unassembled WGS sequence"/>
</dbReference>
<dbReference type="EMBL" id="WQLW01000001">
    <property type="protein sequence ID" value="MVO07770.1"/>
    <property type="molecule type" value="Genomic_DNA"/>
</dbReference>
<dbReference type="InterPro" id="IPR023346">
    <property type="entry name" value="Lysozyme-like_dom_sf"/>
</dbReference>
<dbReference type="RefSeq" id="WP_140996184.1">
    <property type="nucleotide sequence ID" value="NZ_VDCZ01000001.1"/>
</dbReference>
<evidence type="ECO:0000256" key="1">
    <source>
        <dbReference type="SAM" id="Phobius"/>
    </source>
</evidence>
<organism evidence="3 4">
    <name type="scientific">Flavobacterium profundi</name>
    <dbReference type="NCBI Taxonomy" id="1774945"/>
    <lineage>
        <taxon>Bacteria</taxon>
        <taxon>Pseudomonadati</taxon>
        <taxon>Bacteroidota</taxon>
        <taxon>Flavobacteriia</taxon>
        <taxon>Flavobacteriales</taxon>
        <taxon>Flavobacteriaceae</taxon>
        <taxon>Flavobacterium</taxon>
    </lineage>
</organism>
<evidence type="ECO:0000259" key="2">
    <source>
        <dbReference type="Pfam" id="PF00912"/>
    </source>
</evidence>
<proteinExistence type="predicted"/>
<evidence type="ECO:0000313" key="4">
    <source>
        <dbReference type="Proteomes" id="UP000431264"/>
    </source>
</evidence>
<dbReference type="InterPro" id="IPR036950">
    <property type="entry name" value="PBP_transglycosylase"/>
</dbReference>
<reference evidence="4" key="1">
    <citation type="submission" date="2019-05" db="EMBL/GenBank/DDBJ databases">
        <title>Flavobacterium profundi sp. nov., isolated from a deep-sea seamount.</title>
        <authorList>
            <person name="Zhang D.-C."/>
        </authorList>
    </citation>
    <scope>NUCLEOTIDE SEQUENCE [LARGE SCALE GENOMIC DNA]</scope>
    <source>
        <strain evidence="4">TP390</strain>
    </source>
</reference>
<sequence>MGRADLAKKLAFEVMRKKIKNCLVFVLSIGLLFLLGFYIYLRNGIDSVMTPAKQEKVFASIQAAPALPESFYKQYEKINPNGLERGYTASLLSRFLGKPKPCACETIYAHPGYFDAYNRFAPPIFMYEATRKVGGKKCLDFALQKVDFANGAMGVTAASEQYFQKDLALLTDSEVLDLLLMMENPSYFNLLREKGRERLEQRKAALLLK</sequence>
<dbReference type="Pfam" id="PF00912">
    <property type="entry name" value="Transgly"/>
    <property type="match status" value="1"/>
</dbReference>
<protein>
    <recommendedName>
        <fullName evidence="2">Glycosyl transferase family 51 domain-containing protein</fullName>
    </recommendedName>
</protein>
<keyword evidence="1" id="KW-1133">Transmembrane helix</keyword>
<feature type="domain" description="Glycosyl transferase family 51" evidence="2">
    <location>
        <begin position="135"/>
        <end position="207"/>
    </location>
</feature>
<dbReference type="InterPro" id="IPR001264">
    <property type="entry name" value="Glyco_trans_51"/>
</dbReference>
<comment type="caution">
    <text evidence="3">The sequence shown here is derived from an EMBL/GenBank/DDBJ whole genome shotgun (WGS) entry which is preliminary data.</text>
</comment>
<dbReference type="Gene3D" id="1.10.3810.10">
    <property type="entry name" value="Biosynthetic peptidoglycan transglycosylase-like"/>
    <property type="match status" value="1"/>
</dbReference>
<keyword evidence="1" id="KW-0812">Transmembrane</keyword>
<keyword evidence="1" id="KW-0472">Membrane</keyword>
<evidence type="ECO:0000313" key="3">
    <source>
        <dbReference type="EMBL" id="MVO07770.1"/>
    </source>
</evidence>
<feature type="transmembrane region" description="Helical" evidence="1">
    <location>
        <begin position="21"/>
        <end position="41"/>
    </location>
</feature>
<accession>A0A6I4IEB4</accession>
<dbReference type="SUPFAM" id="SSF53955">
    <property type="entry name" value="Lysozyme-like"/>
    <property type="match status" value="1"/>
</dbReference>
<name>A0A6I4IEB4_9FLAO</name>
<dbReference type="AlphaFoldDB" id="A0A6I4IEB4"/>
<keyword evidence="4" id="KW-1185">Reference proteome</keyword>